<comment type="similarity">
    <text evidence="1">Belongs to the PPDPF family.</text>
</comment>
<feature type="chain" id="PRO_5034984213" evidence="3">
    <location>
        <begin position="23"/>
        <end position="140"/>
    </location>
</feature>
<dbReference type="InterPro" id="IPR026754">
    <property type="entry name" value="PPDPF"/>
</dbReference>
<proteinExistence type="inferred from homology"/>
<evidence type="ECO:0000313" key="4">
    <source>
        <dbReference type="Ensembl" id="ENSSSCP00015026240.1"/>
    </source>
</evidence>
<dbReference type="AlphaFoldDB" id="A0A8D0NZ75"/>
<feature type="region of interest" description="Disordered" evidence="2">
    <location>
        <begin position="30"/>
        <end position="60"/>
    </location>
</feature>
<dbReference type="GO" id="GO:0030154">
    <property type="term" value="P:cell differentiation"/>
    <property type="evidence" value="ECO:0007669"/>
    <property type="project" value="InterPro"/>
</dbReference>
<evidence type="ECO:0000256" key="3">
    <source>
        <dbReference type="SAM" id="SignalP"/>
    </source>
</evidence>
<organism evidence="4 5">
    <name type="scientific">Sus scrofa</name>
    <name type="common">Pig</name>
    <dbReference type="NCBI Taxonomy" id="9823"/>
    <lineage>
        <taxon>Eukaryota</taxon>
        <taxon>Metazoa</taxon>
        <taxon>Chordata</taxon>
        <taxon>Craniata</taxon>
        <taxon>Vertebrata</taxon>
        <taxon>Euteleostomi</taxon>
        <taxon>Mammalia</taxon>
        <taxon>Eutheria</taxon>
        <taxon>Laurasiatheria</taxon>
        <taxon>Artiodactyla</taxon>
        <taxon>Suina</taxon>
        <taxon>Suidae</taxon>
        <taxon>Sus</taxon>
    </lineage>
</organism>
<feature type="signal peptide" evidence="3">
    <location>
        <begin position="1"/>
        <end position="22"/>
    </location>
</feature>
<evidence type="ECO:0000313" key="5">
    <source>
        <dbReference type="Proteomes" id="UP000694726"/>
    </source>
</evidence>
<dbReference type="PANTHER" id="PTHR14572">
    <property type="entry name" value="PANCREATIC PROGENITOR CELL DIFFERENTIATION AND PROLIFERATION FACTOR"/>
    <property type="match status" value="1"/>
</dbReference>
<keyword evidence="3" id="KW-0732">Signal</keyword>
<dbReference type="Pfam" id="PF15060">
    <property type="entry name" value="PPDFL"/>
    <property type="match status" value="1"/>
</dbReference>
<dbReference type="Ensembl" id="ENSSSCT00015065541.1">
    <property type="protein sequence ID" value="ENSSSCP00015026240.1"/>
    <property type="gene ID" value="ENSSSCG00015049217.1"/>
</dbReference>
<accession>A0A8D0NZ75</accession>
<reference evidence="4" key="1">
    <citation type="submission" date="2025-08" db="UniProtKB">
        <authorList>
            <consortium name="Ensembl"/>
        </authorList>
    </citation>
    <scope>IDENTIFICATION</scope>
</reference>
<feature type="compositionally biased region" description="Polar residues" evidence="2">
    <location>
        <begin position="32"/>
        <end position="41"/>
    </location>
</feature>
<sequence>IMSMPSGGIFFFPLSFLPFAFSNATHSRRRLGSTSSNSPCGSAQDPAEAAPTTLVSPAPTRDTGRLASFLGMSTLSFLATVLESPKHWESAEASSGMIPCDLAPEARKPCGSSSPVASLAQPTAGHVLSGHQLPGFLPRC</sequence>
<protein>
    <submittedName>
        <fullName evidence="4">Uncharacterized protein</fullName>
    </submittedName>
</protein>
<evidence type="ECO:0000256" key="1">
    <source>
        <dbReference type="ARBA" id="ARBA00006609"/>
    </source>
</evidence>
<evidence type="ECO:0000256" key="2">
    <source>
        <dbReference type="SAM" id="MobiDB-lite"/>
    </source>
</evidence>
<dbReference type="Proteomes" id="UP000694726">
    <property type="component" value="Unplaced"/>
</dbReference>
<name>A0A8D0NZ75_PIG</name>